<proteinExistence type="predicted"/>
<dbReference type="PANTHER" id="PTHR13382">
    <property type="entry name" value="MITOCHONDRIAL ATP SYNTHASE COUPLING FACTOR B"/>
    <property type="match status" value="1"/>
</dbReference>
<dbReference type="SMART" id="SM00256">
    <property type="entry name" value="FBOX"/>
    <property type="match status" value="1"/>
</dbReference>
<feature type="compositionally biased region" description="Basic and acidic residues" evidence="2">
    <location>
        <begin position="1195"/>
        <end position="1214"/>
    </location>
</feature>
<dbReference type="OrthoDB" id="10257471at2759"/>
<sequence>MEQRVTDSPRSRELKAIRLKRLAYFNAQQGNSRNATVAENSHKNESRSELNRSGLKSIQTSKYYDRENRRDVNVNSSPMNKNTSTNQSRNPYRNSNDHIRSNSKAINESSTKPTRKLDFSTTREAPYHGNVEEKQQFNGVKSSPSVKLKKKSPNKEAVEEIFLSSSRGTPVKHKTNTPRPESPEKMRSYFNKSTKFDDDEEDDLGLETHRPDSDRSEGSQYMMHKGPAGLRENVNLQYEDFHHATRQTSKFGQEYKVVGDSNRQLHDEAPVPTAWPSQLVRDDVHLRQPAQGHGNYETSEWQRDNGRNAEGDQGGPDEAENILDFYKRKYGIGVQQTTKPKTTNYDKNLMEQPKLIDKYGQIVNHILEKEAKAKQEREMEVFNEFYEKGLKTALGDDKYQEYTEKKKKQQRYHDEPDLTDIRVSAAWKQRQNTREDYYHKYSSDKASQVPKAVDPSYYNGAVCHESSIEQKKSNHVEHRTYSEEAHRHWNQGHCSDEEQLQNEYNYSQHTHSVPKSPRDKFINKLQQYESQSHHMPYYVSGKTADEGEENLELKTHRPGYDPNDEFDAIFRTPPTSHQAANPTISKQAKNFEEILVPAISANVAFSAEEIYKQAEKFGTEDDREFRKVKPTMKPKGAKQHLKNHAQPEKYEYKSFKEAKEDALLNQKNAVPETQTKLPQWDPIQYDSFLKKVNEEFPGPGGPSQTQGYPQIDPPTYHSIFGSGMPSPRRHQRTVSAPETPRKNMHLEAVRQHHQHKRSTTNEQSADAGNTVEQGTLTPAFSNSSLDRYFSSLKEISRDGESFSDNFEPIPEQKIDQDEAALHESDGELRRSHEVLELERSIRVGGITERLQRMGIDLTFLKDKGQKEPKSADKSSDNQHSGKHESKVDSTNSSPPQEVLVCPECAALNKTYLSWCIECSCVLIGVEPVPVKQKKSKIPVRATESSSVATAKMLKSSLEAFSHHKAQEKENDSDIQLDGWFKPRNFTEDRKQASYQDVAKEKETPPISSDLVEKEELKNHLPSHLFKAVDEPNQVLSPFEETSSLKNETLKSELSLDLNMDESPEEDDEDGEKKDSHSQFLNYFQKQKEKHNRTVSQDSEIEVIERNSNSNFAIRQSNDDVPNLNLSDSDKDRDPISDTDDEAEDKGNNVGVIPPLVSHQEQAHLEAVGGVNHLSQGGLESSSGPNEPESNAFLEKLQDDPRVKLVPKKSGDKLSGKSKPRAVQSKVKASIENEPYKRKWARSSLAWSSYNPGEIKPRSSLQPSPSPGRPSSAKGQRRPQGKSSDSNVDTGSSTENIAHRKRPSSAVVNSSSRESSHKRPSSAGINRSQDSSRQRPTSAKTPAGSQIDRVLDSEVRNSRSVGDVRLRRPTSGDRGMGGVDSSRQAGSGGARPKNSGNLGGDRPRSGQFSPTLSRRGDRPRGGNYSPSLSHREIGQGDGAFSIRPALVSSGIASARTKSAMQTYDRYIEMSPRILEGDFSMWLCLPDEIWLHIFSFLSHKELNRCTKTCKHFHRIGSDDALWKHICIEKKPHFFDEWLVEIGQHHPSRLSLIQCLGNGVTVTGLRELFRHCATSLQLSDACIVQLSESLSQIRTLDLRGLKQIKDNCIRKIVRKCPHLNTLVLANCLRITDVALIEVSTYAPHVKWLDASGCRNISNQAIGAVSKNCRGLEHLDVSSTGITHLSVIMLANNSNETLQKLKISFCQDITESSIVKLVRNCRRLDTLHLYGCKGIRSLDRVLEIKPGLKVEK</sequence>
<dbReference type="InParanoid" id="A0A1S3IGG9"/>
<feature type="region of interest" description="Disordered" evidence="2">
    <location>
        <begin position="1037"/>
        <end position="1075"/>
    </location>
</feature>
<feature type="compositionally biased region" description="Basic and acidic residues" evidence="2">
    <location>
        <begin position="300"/>
        <end position="310"/>
    </location>
</feature>
<dbReference type="SUPFAM" id="SSF81383">
    <property type="entry name" value="F-box domain"/>
    <property type="match status" value="1"/>
</dbReference>
<dbReference type="GO" id="GO:0005737">
    <property type="term" value="C:cytoplasm"/>
    <property type="evidence" value="ECO:0007669"/>
    <property type="project" value="TreeGrafter"/>
</dbReference>
<feature type="compositionally biased region" description="Low complexity" evidence="2">
    <location>
        <begin position="1303"/>
        <end position="1312"/>
    </location>
</feature>
<evidence type="ECO:0000313" key="5">
    <source>
        <dbReference type="RefSeq" id="XP_013397233.1"/>
    </source>
</evidence>
<dbReference type="CDD" id="cd22139">
    <property type="entry name" value="F-box_unchar"/>
    <property type="match status" value="1"/>
</dbReference>
<evidence type="ECO:0000256" key="1">
    <source>
        <dbReference type="ARBA" id="ARBA00022786"/>
    </source>
</evidence>
<dbReference type="RefSeq" id="XP_013397233.1">
    <property type="nucleotide sequence ID" value="XM_013541779.1"/>
</dbReference>
<feature type="compositionally biased region" description="Polar residues" evidence="2">
    <location>
        <begin position="1280"/>
        <end position="1295"/>
    </location>
</feature>
<feature type="compositionally biased region" description="Polar residues" evidence="2">
    <location>
        <begin position="1323"/>
        <end position="1343"/>
    </location>
</feature>
<keyword evidence="1" id="KW-0833">Ubl conjugation pathway</keyword>
<dbReference type="InterPro" id="IPR006553">
    <property type="entry name" value="Leu-rich_rpt_Cys-con_subtyp"/>
</dbReference>
<evidence type="ECO:0000256" key="2">
    <source>
        <dbReference type="SAM" id="MobiDB-lite"/>
    </source>
</evidence>
<dbReference type="InterPro" id="IPR001810">
    <property type="entry name" value="F-box_dom"/>
</dbReference>
<organism evidence="4 5">
    <name type="scientific">Lingula anatina</name>
    <name type="common">Brachiopod</name>
    <name type="synonym">Lingula unguis</name>
    <dbReference type="NCBI Taxonomy" id="7574"/>
    <lineage>
        <taxon>Eukaryota</taxon>
        <taxon>Metazoa</taxon>
        <taxon>Spiralia</taxon>
        <taxon>Lophotrochozoa</taxon>
        <taxon>Brachiopoda</taxon>
        <taxon>Linguliformea</taxon>
        <taxon>Lingulata</taxon>
        <taxon>Lingulida</taxon>
        <taxon>Linguloidea</taxon>
        <taxon>Lingulidae</taxon>
        <taxon>Lingula</taxon>
    </lineage>
</organism>
<reference evidence="5" key="1">
    <citation type="submission" date="2025-08" db="UniProtKB">
        <authorList>
            <consortium name="RefSeq"/>
        </authorList>
    </citation>
    <scope>IDENTIFICATION</scope>
    <source>
        <tissue evidence="5">Gonads</tissue>
    </source>
</reference>
<feature type="compositionally biased region" description="Polar residues" evidence="2">
    <location>
        <begin position="73"/>
        <end position="94"/>
    </location>
</feature>
<keyword evidence="4" id="KW-1185">Reference proteome</keyword>
<feature type="region of interest" description="Disordered" evidence="2">
    <location>
        <begin position="1106"/>
        <end position="1434"/>
    </location>
</feature>
<feature type="compositionally biased region" description="Basic and acidic residues" evidence="2">
    <location>
        <begin position="40"/>
        <end position="50"/>
    </location>
</feature>
<dbReference type="InterPro" id="IPR036047">
    <property type="entry name" value="F-box-like_dom_sf"/>
</dbReference>
<feature type="compositionally biased region" description="Polar residues" evidence="2">
    <location>
        <begin position="102"/>
        <end position="112"/>
    </location>
</feature>
<feature type="compositionally biased region" description="Basic and acidic residues" evidence="2">
    <location>
        <begin position="739"/>
        <end position="750"/>
    </location>
</feature>
<feature type="compositionally biased region" description="Polar residues" evidence="2">
    <location>
        <begin position="760"/>
        <end position="782"/>
    </location>
</feature>
<dbReference type="STRING" id="7574.A0A1S3IGG9"/>
<feature type="compositionally biased region" description="Basic and acidic residues" evidence="2">
    <location>
        <begin position="859"/>
        <end position="887"/>
    </location>
</feature>
<dbReference type="InterPro" id="IPR050648">
    <property type="entry name" value="F-box_LRR-repeat"/>
</dbReference>
<feature type="compositionally biased region" description="Basic and acidic residues" evidence="2">
    <location>
        <begin position="206"/>
        <end position="217"/>
    </location>
</feature>
<feature type="compositionally biased region" description="Basic and acidic residues" evidence="2">
    <location>
        <begin position="990"/>
        <end position="1003"/>
    </location>
</feature>
<accession>A0A1S3IGG9</accession>
<evidence type="ECO:0000259" key="3">
    <source>
        <dbReference type="PROSITE" id="PS50181"/>
    </source>
</evidence>
<feature type="compositionally biased region" description="Basic and acidic residues" evidence="2">
    <location>
        <begin position="1348"/>
        <end position="1365"/>
    </location>
</feature>
<evidence type="ECO:0000313" key="4">
    <source>
        <dbReference type="Proteomes" id="UP000085678"/>
    </source>
</evidence>
<feature type="compositionally biased region" description="Polar residues" evidence="2">
    <location>
        <begin position="1037"/>
        <end position="1046"/>
    </location>
</feature>
<dbReference type="PROSITE" id="PS50181">
    <property type="entry name" value="FBOX"/>
    <property type="match status" value="1"/>
</dbReference>
<feature type="region of interest" description="Disordered" evidence="2">
    <location>
        <begin position="289"/>
        <end position="319"/>
    </location>
</feature>
<dbReference type="InterPro" id="IPR032675">
    <property type="entry name" value="LRR_dom_sf"/>
</dbReference>
<gene>
    <name evidence="5" type="primary">LOC106164026</name>
</gene>
<feature type="region of interest" description="Disordered" evidence="2">
    <location>
        <begin position="990"/>
        <end position="1012"/>
    </location>
</feature>
<protein>
    <submittedName>
        <fullName evidence="5">Uncharacterized protein LOC106164026</fullName>
    </submittedName>
</protein>
<feature type="compositionally biased region" description="Acidic residues" evidence="2">
    <location>
        <begin position="1058"/>
        <end position="1069"/>
    </location>
</feature>
<feature type="region of interest" description="Disordered" evidence="2">
    <location>
        <begin position="28"/>
        <end position="225"/>
    </location>
</feature>
<feature type="compositionally biased region" description="Low complexity" evidence="2">
    <location>
        <begin position="1176"/>
        <end position="1190"/>
    </location>
</feature>
<feature type="region of interest" description="Disordered" evidence="2">
    <location>
        <begin position="859"/>
        <end position="895"/>
    </location>
</feature>
<dbReference type="GeneID" id="106164026"/>
<feature type="compositionally biased region" description="Polar residues" evidence="2">
    <location>
        <begin position="1106"/>
        <end position="1126"/>
    </location>
</feature>
<dbReference type="Gene3D" id="3.80.10.10">
    <property type="entry name" value="Ribonuclease Inhibitor"/>
    <property type="match status" value="1"/>
</dbReference>
<dbReference type="KEGG" id="lak:106164026"/>
<dbReference type="SUPFAM" id="SSF52047">
    <property type="entry name" value="RNI-like"/>
    <property type="match status" value="1"/>
</dbReference>
<feature type="compositionally biased region" description="Basic and acidic residues" evidence="2">
    <location>
        <begin position="63"/>
        <end position="72"/>
    </location>
</feature>
<dbReference type="SMART" id="SM00367">
    <property type="entry name" value="LRR_CC"/>
    <property type="match status" value="6"/>
</dbReference>
<feature type="domain" description="F-box" evidence="3">
    <location>
        <begin position="1477"/>
        <end position="1523"/>
    </location>
</feature>
<dbReference type="Proteomes" id="UP000085678">
    <property type="component" value="Unplaced"/>
</dbReference>
<name>A0A1S3IGG9_LINAN</name>
<feature type="region of interest" description="Disordered" evidence="2">
    <location>
        <begin position="720"/>
        <end position="782"/>
    </location>
</feature>
<dbReference type="Pfam" id="PF12937">
    <property type="entry name" value="F-box-like"/>
    <property type="match status" value="1"/>
</dbReference>
<feature type="compositionally biased region" description="Polar residues" evidence="2">
    <location>
        <begin position="28"/>
        <end position="39"/>
    </location>
</feature>